<dbReference type="EMBL" id="LGUG01000004">
    <property type="protein sequence ID" value="KON95644.1"/>
    <property type="molecule type" value="Genomic_DNA"/>
</dbReference>
<organism evidence="2 4">
    <name type="scientific">Aneurinibacillus migulanus</name>
    <name type="common">Bacillus migulanus</name>
    <dbReference type="NCBI Taxonomy" id="47500"/>
    <lineage>
        <taxon>Bacteria</taxon>
        <taxon>Bacillati</taxon>
        <taxon>Bacillota</taxon>
        <taxon>Bacilli</taxon>
        <taxon>Bacillales</taxon>
        <taxon>Paenibacillaceae</taxon>
        <taxon>Aneurinibacillus group</taxon>
        <taxon>Aneurinibacillus</taxon>
    </lineage>
</organism>
<dbReference type="OrthoDB" id="9802763at2"/>
<evidence type="ECO:0000313" key="5">
    <source>
        <dbReference type="Proteomes" id="UP000182836"/>
    </source>
</evidence>
<evidence type="ECO:0000313" key="4">
    <source>
        <dbReference type="Proteomes" id="UP000037269"/>
    </source>
</evidence>
<dbReference type="PATRIC" id="fig|47500.12.peg.6681"/>
<proteinExistence type="predicted"/>
<dbReference type="Pfam" id="PF03597">
    <property type="entry name" value="FixS"/>
    <property type="match status" value="1"/>
</dbReference>
<feature type="transmembrane region" description="Helical" evidence="1">
    <location>
        <begin position="7"/>
        <end position="30"/>
    </location>
</feature>
<keyword evidence="1" id="KW-0812">Transmembrane</keyword>
<dbReference type="RefSeq" id="WP_043066096.1">
    <property type="nucleotide sequence ID" value="NZ_BJOA01000030.1"/>
</dbReference>
<sequence>MLFGMSIGTWMLITIMICFTGSALLIWYAAKSSGQFDDVEGVKYRMLEEDSMVDVPINSKR</sequence>
<protein>
    <submittedName>
        <fullName evidence="3">Cytochrome oxidase maturation protein, cbb3-type</fullName>
    </submittedName>
</protein>
<dbReference type="Proteomes" id="UP000037269">
    <property type="component" value="Unassembled WGS sequence"/>
</dbReference>
<keyword evidence="1" id="KW-1133">Transmembrane helix</keyword>
<name>A0A0D1XDL4_ANEMI</name>
<evidence type="ECO:0000256" key="1">
    <source>
        <dbReference type="SAM" id="Phobius"/>
    </source>
</evidence>
<evidence type="ECO:0000313" key="2">
    <source>
        <dbReference type="EMBL" id="KON95644.1"/>
    </source>
</evidence>
<dbReference type="GeneID" id="42305401"/>
<dbReference type="AlphaFoldDB" id="A0A0D1XDL4"/>
<keyword evidence="1" id="KW-0472">Membrane</keyword>
<dbReference type="EMBL" id="FNED01000003">
    <property type="protein sequence ID" value="SDI32884.1"/>
    <property type="molecule type" value="Genomic_DNA"/>
</dbReference>
<gene>
    <name evidence="2" type="ORF">AF333_09325</name>
    <name evidence="3" type="ORF">SAMN04487909_10391</name>
</gene>
<reference evidence="3 5" key="2">
    <citation type="submission" date="2016-10" db="EMBL/GenBank/DDBJ databases">
        <authorList>
            <person name="de Groot N.N."/>
        </authorList>
    </citation>
    <scope>NUCLEOTIDE SEQUENCE [LARGE SCALE GENOMIC DNA]</scope>
    <source>
        <strain evidence="3 5">DSM 2895</strain>
    </source>
</reference>
<evidence type="ECO:0000313" key="3">
    <source>
        <dbReference type="EMBL" id="SDI32884.1"/>
    </source>
</evidence>
<accession>A0A0D1XDL4</accession>
<dbReference type="InterPro" id="IPR004714">
    <property type="entry name" value="Cyt_oxidase_maturation_cbb3"/>
</dbReference>
<dbReference type="Proteomes" id="UP000182836">
    <property type="component" value="Unassembled WGS sequence"/>
</dbReference>
<keyword evidence="4" id="KW-1185">Reference proteome</keyword>
<reference evidence="2 4" key="1">
    <citation type="submission" date="2015-07" db="EMBL/GenBank/DDBJ databases">
        <title>Fjat-14205 dsm 2895.</title>
        <authorList>
            <person name="Liu B."/>
            <person name="Wang J."/>
            <person name="Zhu Y."/>
            <person name="Liu G."/>
            <person name="Chen Q."/>
            <person name="Chen Z."/>
            <person name="Lan J."/>
            <person name="Che J."/>
            <person name="Ge C."/>
            <person name="Shi H."/>
            <person name="Pan Z."/>
            <person name="Liu X."/>
        </authorList>
    </citation>
    <scope>NUCLEOTIDE SEQUENCE [LARGE SCALE GENOMIC DNA]</scope>
    <source>
        <strain evidence="2 4">DSM 2895</strain>
    </source>
</reference>